<sequence length="404" mass="47586">MRVVAEYDIKLSTETEPASLYRLPSTERNLRIGAVRYKPQFKYLEMEMKLPRMRQKAQKMEGKKPNVITYESYGLRLSNTQWYGKVNHSKKIVILRQIECVYLFSPKFGSLEGEKGDREIEGYQFRRAETREEKEHRRKNINFQIKKMNLEGFSTMEYKRREMSEDFDDAPRIPVAEDETRNIAQIRNSIVNAKVVNFSELTLLYRDQNAIKAALSRYTIFVQGRYVLSNTFYERDLHMIRDKVLELFREKERVLCKDVYALVGDEEFLIEEICKKDGKYFQLKGFNEHTNRCGNEDMGREIAFLVEKHQPCSIETIHKEMLVDPSVIKRNLPGDVAVLANGMLATCKGDERRKKIVEMLVTKKSWKKAEVLKVAQNEPGRIEDFFEMLCEYCELKGNVWTIKE</sequence>
<proteinExistence type="predicted"/>
<dbReference type="AlphaFoldDB" id="A0A9Q9FBF2"/>
<reference evidence="1" key="1">
    <citation type="submission" date="2021-05" db="EMBL/GenBank/DDBJ databases">
        <title>Encephalitozoon hellem ATCC 50604 Complete Genome.</title>
        <authorList>
            <person name="Mascarenhas dos Santos A.C."/>
            <person name="Julian A.T."/>
            <person name="Pombert J.-F."/>
        </authorList>
    </citation>
    <scope>NUCLEOTIDE SEQUENCE</scope>
    <source>
        <strain evidence="1">ATCC 50604</strain>
    </source>
</reference>
<evidence type="ECO:0000313" key="2">
    <source>
        <dbReference type="Proteomes" id="UP001059546"/>
    </source>
</evidence>
<gene>
    <name evidence="1" type="ORF">GPU96_05g08740</name>
</gene>
<dbReference type="EMBL" id="CP075151">
    <property type="protein sequence ID" value="UTX43135.1"/>
    <property type="molecule type" value="Genomic_DNA"/>
</dbReference>
<accession>A0A9Q9FBF2</accession>
<dbReference type="Proteomes" id="UP001059546">
    <property type="component" value="Chromosome V"/>
</dbReference>
<name>A0A9Q9FBF2_ENCHE</name>
<protein>
    <submittedName>
        <fullName evidence="1">Uncharacterized protein</fullName>
    </submittedName>
</protein>
<organism evidence="1 2">
    <name type="scientific">Encephalitozoon hellem</name>
    <name type="common">Microsporidian parasite</name>
    <dbReference type="NCBI Taxonomy" id="27973"/>
    <lineage>
        <taxon>Eukaryota</taxon>
        <taxon>Fungi</taxon>
        <taxon>Fungi incertae sedis</taxon>
        <taxon>Microsporidia</taxon>
        <taxon>Unikaryonidae</taxon>
        <taxon>Encephalitozoon</taxon>
    </lineage>
</organism>
<evidence type="ECO:0000313" key="1">
    <source>
        <dbReference type="EMBL" id="UTX43135.1"/>
    </source>
</evidence>